<dbReference type="OrthoDB" id="3524284at2759"/>
<feature type="transmembrane region" description="Helical" evidence="1">
    <location>
        <begin position="319"/>
        <end position="341"/>
    </location>
</feature>
<dbReference type="Proteomes" id="UP000235786">
    <property type="component" value="Unassembled WGS sequence"/>
</dbReference>
<proteinExistence type="predicted"/>
<name>A0A2J6QZ67_HYAVF</name>
<dbReference type="AlphaFoldDB" id="A0A2J6QZ67"/>
<accession>A0A2J6QZ67</accession>
<evidence type="ECO:0000256" key="1">
    <source>
        <dbReference type="SAM" id="Phobius"/>
    </source>
</evidence>
<evidence type="ECO:0000313" key="3">
    <source>
        <dbReference type="Proteomes" id="UP000235786"/>
    </source>
</evidence>
<keyword evidence="1" id="KW-1133">Transmembrane helix</keyword>
<keyword evidence="3" id="KW-1185">Reference proteome</keyword>
<feature type="transmembrane region" description="Helical" evidence="1">
    <location>
        <begin position="180"/>
        <end position="200"/>
    </location>
</feature>
<reference evidence="2 3" key="1">
    <citation type="submission" date="2016-04" db="EMBL/GenBank/DDBJ databases">
        <title>A degradative enzymes factory behind the ericoid mycorrhizal symbiosis.</title>
        <authorList>
            <consortium name="DOE Joint Genome Institute"/>
            <person name="Martino E."/>
            <person name="Morin E."/>
            <person name="Grelet G."/>
            <person name="Kuo A."/>
            <person name="Kohler A."/>
            <person name="Daghino S."/>
            <person name="Barry K."/>
            <person name="Choi C."/>
            <person name="Cichocki N."/>
            <person name="Clum A."/>
            <person name="Copeland A."/>
            <person name="Hainaut M."/>
            <person name="Haridas S."/>
            <person name="Labutti K."/>
            <person name="Lindquist E."/>
            <person name="Lipzen A."/>
            <person name="Khouja H.-R."/>
            <person name="Murat C."/>
            <person name="Ohm R."/>
            <person name="Olson A."/>
            <person name="Spatafora J."/>
            <person name="Veneault-Fourrey C."/>
            <person name="Henrissat B."/>
            <person name="Grigoriev I."/>
            <person name="Martin F."/>
            <person name="Perotto S."/>
        </authorList>
    </citation>
    <scope>NUCLEOTIDE SEQUENCE [LARGE SCALE GENOMIC DNA]</scope>
    <source>
        <strain evidence="2 3">F</strain>
    </source>
</reference>
<feature type="transmembrane region" description="Helical" evidence="1">
    <location>
        <begin position="277"/>
        <end position="299"/>
    </location>
</feature>
<feature type="transmembrane region" description="Helical" evidence="1">
    <location>
        <begin position="117"/>
        <end position="136"/>
    </location>
</feature>
<evidence type="ECO:0008006" key="4">
    <source>
        <dbReference type="Google" id="ProtNLM"/>
    </source>
</evidence>
<keyword evidence="1" id="KW-0812">Transmembrane</keyword>
<organism evidence="2 3">
    <name type="scientific">Hyaloscypha variabilis (strain UAMH 11265 / GT02V1 / F)</name>
    <name type="common">Meliniomyces variabilis</name>
    <dbReference type="NCBI Taxonomy" id="1149755"/>
    <lineage>
        <taxon>Eukaryota</taxon>
        <taxon>Fungi</taxon>
        <taxon>Dikarya</taxon>
        <taxon>Ascomycota</taxon>
        <taxon>Pezizomycotina</taxon>
        <taxon>Leotiomycetes</taxon>
        <taxon>Helotiales</taxon>
        <taxon>Hyaloscyphaceae</taxon>
        <taxon>Hyaloscypha</taxon>
        <taxon>Hyaloscypha variabilis</taxon>
    </lineage>
</organism>
<keyword evidence="1" id="KW-0472">Membrane</keyword>
<evidence type="ECO:0000313" key="2">
    <source>
        <dbReference type="EMBL" id="PMD31555.1"/>
    </source>
</evidence>
<feature type="transmembrane region" description="Helical" evidence="1">
    <location>
        <begin position="76"/>
        <end position="97"/>
    </location>
</feature>
<gene>
    <name evidence="2" type="ORF">L207DRAFT_572766</name>
</gene>
<protein>
    <recommendedName>
        <fullName evidence="4">Transmembrane protein</fullName>
    </recommendedName>
</protein>
<sequence length="402" mass="44213">MTFSMSQILPFRDLIFTSAIFISILAITASSTPVSPPSFKKLASAVFPRNDISDYGNTTDSTLHLEPKTYKLSLPWWTQLVGAGLDFCTAFWTVTFAWEMRGSGKPRAGWYKVIQKFFGKSVVFVQTFSGFVHLAINSSRNDGWSIVQRPGGKDFVALFLGACELWNKTNLENRRTLLPLAWANCLLALLLLIIFSLPVVGSGPVFQAWAPGCSYVLNSGNGTTGSGPYNTATCSTWNWGDVSVDLFAVNQTVANQFTCATEYELGLGRNGMESQRIMSYFSWFYVFVIVLLLVGTAIVQIKAPIQDDEYRAVPLVGKVMFWAIFITLAYGAVWVGISYLIQSQGFNASVVTCPDIANSTLGLQTFNNATCTCLDIHRSLILPIKTVIEGDSSALSRLISNF</sequence>
<dbReference type="EMBL" id="KZ613962">
    <property type="protein sequence ID" value="PMD31555.1"/>
    <property type="molecule type" value="Genomic_DNA"/>
</dbReference>